<evidence type="ECO:0000256" key="1">
    <source>
        <dbReference type="SAM" id="SignalP"/>
    </source>
</evidence>
<sequence length="304" mass="32852">MVSKNTTCSRKQTTSLAISFIVAVPLALSSAVAPAQAHSDDHNHGHTEYFIGLDGLDILNRGIYTGLENPNYNRLTLLFAHQEEDPTTNHFHGIGTYSYSGSVDNPSIAATNTNNRIPEPYTGLPSLKLSPGTGIYTGRLISSPTNEEYSNLNIQAVTSLKNSSELEDQYLFNSSNNRWQQSLEGANIGLQLLSISNGLNIADSDGVNILNSVGEIYTIGSGDDFSFIPTFWTNATAPLGNYSATFKLVDLATDNNRTPFGESGTFSFDFEVAKVPEPSNTVALSLVSLLGVSLSRLKKRYVKG</sequence>
<proteinExistence type="predicted"/>
<name>A0A8J7HFD3_9CYAN</name>
<dbReference type="AlphaFoldDB" id="A0A8J7HFD3"/>
<dbReference type="Proteomes" id="UP000599391">
    <property type="component" value="Unassembled WGS sequence"/>
</dbReference>
<evidence type="ECO:0000313" key="3">
    <source>
        <dbReference type="Proteomes" id="UP000599391"/>
    </source>
</evidence>
<keyword evidence="3" id="KW-1185">Reference proteome</keyword>
<feature type="chain" id="PRO_5035215434" evidence="1">
    <location>
        <begin position="38"/>
        <end position="304"/>
    </location>
</feature>
<gene>
    <name evidence="2" type="ORF">I8751_03610</name>
</gene>
<dbReference type="RefSeq" id="WP_214437785.1">
    <property type="nucleotide sequence ID" value="NZ_JAECZB010000004.1"/>
</dbReference>
<feature type="signal peptide" evidence="1">
    <location>
        <begin position="1"/>
        <end position="37"/>
    </location>
</feature>
<accession>A0A8J7HFD3</accession>
<comment type="caution">
    <text evidence="2">The sequence shown here is derived from an EMBL/GenBank/DDBJ whole genome shotgun (WGS) entry which is preliminary data.</text>
</comment>
<organism evidence="2 3">
    <name type="scientific">Atlanticothrix silvestris CENA357</name>
    <dbReference type="NCBI Taxonomy" id="1725252"/>
    <lineage>
        <taxon>Bacteria</taxon>
        <taxon>Bacillati</taxon>
        <taxon>Cyanobacteriota</taxon>
        <taxon>Cyanophyceae</taxon>
        <taxon>Nostocales</taxon>
        <taxon>Nodulariaceae</taxon>
        <taxon>Atlanticothrix</taxon>
        <taxon>Atlanticothrix silvestris</taxon>
    </lineage>
</organism>
<keyword evidence="1" id="KW-0732">Signal</keyword>
<protein>
    <submittedName>
        <fullName evidence="2">PEP-CTERM sorting domain-containing protein</fullName>
    </submittedName>
</protein>
<dbReference type="EMBL" id="JAECZB010000004">
    <property type="protein sequence ID" value="MBH8551481.1"/>
    <property type="molecule type" value="Genomic_DNA"/>
</dbReference>
<reference evidence="2 3" key="1">
    <citation type="journal article" date="2021" name="Int. J. Syst. Evol. Microbiol.">
        <title>Amazonocrinis nigriterrae gen. nov., sp. nov., Atlanticothrix silvestris gen. nov., sp. nov. and Dendronalium phyllosphericum gen. nov., sp. nov., nostocacean cyanobacteria from Brazilian environments.</title>
        <authorList>
            <person name="Alvarenga D.O."/>
            <person name="Andreote A.P.D."/>
            <person name="Branco L.H.Z."/>
            <person name="Delbaje E."/>
            <person name="Cruz R.B."/>
            <person name="Varani A.M."/>
            <person name="Fiore M.F."/>
        </authorList>
    </citation>
    <scope>NUCLEOTIDE SEQUENCE [LARGE SCALE GENOMIC DNA]</scope>
    <source>
        <strain evidence="2 3">CENA357</strain>
    </source>
</reference>
<dbReference type="NCBIfam" id="NF040463">
    <property type="entry name" value="all3515_fam"/>
    <property type="match status" value="1"/>
</dbReference>
<evidence type="ECO:0000313" key="2">
    <source>
        <dbReference type="EMBL" id="MBH8551481.1"/>
    </source>
</evidence>